<dbReference type="Proteomes" id="UP000190061">
    <property type="component" value="Unassembled WGS sequence"/>
</dbReference>
<dbReference type="EMBL" id="FUXP01000001">
    <property type="protein sequence ID" value="SJZ64426.1"/>
    <property type="molecule type" value="Genomic_DNA"/>
</dbReference>
<dbReference type="STRING" id="1122188.SAMN02745674_00367"/>
<keyword evidence="3" id="KW-1185">Reference proteome</keyword>
<keyword evidence="1" id="KW-0812">Transmembrane</keyword>
<organism evidence="2 3">
    <name type="scientific">Lysobacter spongiicola DSM 21749</name>
    <dbReference type="NCBI Taxonomy" id="1122188"/>
    <lineage>
        <taxon>Bacteria</taxon>
        <taxon>Pseudomonadati</taxon>
        <taxon>Pseudomonadota</taxon>
        <taxon>Gammaproteobacteria</taxon>
        <taxon>Lysobacterales</taxon>
        <taxon>Lysobacteraceae</taxon>
        <taxon>Novilysobacter</taxon>
    </lineage>
</organism>
<sequence>MVSGAVASALCTVVVSLGARGVGRRPARGTNATSHWVWGDAAADQDPASVRYTAVGYLIHHASSVFWATFYERWLLSRIPLSRRPAIAAAAMAGVAYTVDYKVVPRRLTPGFEFHLSRPSILGAYAAFAAGLFLVAATRRR</sequence>
<proteinExistence type="predicted"/>
<reference evidence="2 3" key="1">
    <citation type="submission" date="2017-02" db="EMBL/GenBank/DDBJ databases">
        <authorList>
            <person name="Peterson S.W."/>
        </authorList>
    </citation>
    <scope>NUCLEOTIDE SEQUENCE [LARGE SCALE GENOMIC DNA]</scope>
    <source>
        <strain evidence="2 3">DSM 21749</strain>
    </source>
</reference>
<gene>
    <name evidence="2" type="ORF">SAMN02745674_00367</name>
</gene>
<feature type="transmembrane region" description="Helical" evidence="1">
    <location>
        <begin position="86"/>
        <end position="104"/>
    </location>
</feature>
<evidence type="ECO:0000313" key="3">
    <source>
        <dbReference type="Proteomes" id="UP000190061"/>
    </source>
</evidence>
<dbReference type="AlphaFoldDB" id="A0A1T4MC22"/>
<evidence type="ECO:0000313" key="2">
    <source>
        <dbReference type="EMBL" id="SJZ64426.1"/>
    </source>
</evidence>
<protein>
    <submittedName>
        <fullName evidence="2">Uncharacterized protein</fullName>
    </submittedName>
</protein>
<keyword evidence="1" id="KW-1133">Transmembrane helix</keyword>
<accession>A0A1T4MC22</accession>
<feature type="transmembrane region" description="Helical" evidence="1">
    <location>
        <begin position="116"/>
        <end position="137"/>
    </location>
</feature>
<name>A0A1T4MC22_9GAMM</name>
<evidence type="ECO:0000256" key="1">
    <source>
        <dbReference type="SAM" id="Phobius"/>
    </source>
</evidence>
<keyword evidence="1" id="KW-0472">Membrane</keyword>